<dbReference type="AlphaFoldDB" id="A0A9P0DV51"/>
<organism evidence="2 3">
    <name type="scientific">Phaedon cochleariae</name>
    <name type="common">Mustard beetle</name>
    <dbReference type="NCBI Taxonomy" id="80249"/>
    <lineage>
        <taxon>Eukaryota</taxon>
        <taxon>Metazoa</taxon>
        <taxon>Ecdysozoa</taxon>
        <taxon>Arthropoda</taxon>
        <taxon>Hexapoda</taxon>
        <taxon>Insecta</taxon>
        <taxon>Pterygota</taxon>
        <taxon>Neoptera</taxon>
        <taxon>Endopterygota</taxon>
        <taxon>Coleoptera</taxon>
        <taxon>Polyphaga</taxon>
        <taxon>Cucujiformia</taxon>
        <taxon>Chrysomeloidea</taxon>
        <taxon>Chrysomelidae</taxon>
        <taxon>Chrysomelinae</taxon>
        <taxon>Chrysomelini</taxon>
        <taxon>Phaedon</taxon>
    </lineage>
</organism>
<feature type="region of interest" description="Disordered" evidence="1">
    <location>
        <begin position="81"/>
        <end position="102"/>
    </location>
</feature>
<reference evidence="2" key="1">
    <citation type="submission" date="2022-01" db="EMBL/GenBank/DDBJ databases">
        <authorList>
            <person name="King R."/>
        </authorList>
    </citation>
    <scope>NUCLEOTIDE SEQUENCE</scope>
</reference>
<evidence type="ECO:0000313" key="3">
    <source>
        <dbReference type="Proteomes" id="UP001153737"/>
    </source>
</evidence>
<dbReference type="Proteomes" id="UP001153737">
    <property type="component" value="Chromosome 4"/>
</dbReference>
<feature type="compositionally biased region" description="Polar residues" evidence="1">
    <location>
        <begin position="93"/>
        <end position="102"/>
    </location>
</feature>
<feature type="compositionally biased region" description="Basic and acidic residues" evidence="1">
    <location>
        <begin position="81"/>
        <end position="92"/>
    </location>
</feature>
<gene>
    <name evidence="2" type="ORF">PHAECO_LOCUS8385</name>
</gene>
<dbReference type="OrthoDB" id="6784338at2759"/>
<feature type="region of interest" description="Disordered" evidence="1">
    <location>
        <begin position="1"/>
        <end position="26"/>
    </location>
</feature>
<name>A0A9P0DV51_PHACE</name>
<keyword evidence="3" id="KW-1185">Reference proteome</keyword>
<sequence length="1028" mass="117247">MEEIEDDETFYSEGDTGIDPEKRKRRSSILKQKLGNQSDYFPDNVSCKASRRVSFASSNFVKPFAADPEKNTIWDNTYEEEVNHTDSTKSSEETQGSHASRQMNMSSFQIWESKSVQYVIPASVDQSDKENFVPIIPATCINDTNLNQTEMEFTGNYGNCYPDPTKISLVDYVRNKQASTDPTKMNLVEHVRNEQAARRSCDVSMFDMSFTCDFPRIQQGMNETVVEDMDISLPNDQEVEMELTTISNTNLIVNNRLRDINITNNSTSLKCKLNETKVESIDMEFTSNLTSIVKSLHTLVQKDDDSSVGMEFTTLQADDNCSENIDMELTRNSTTSQENKVSDFNIMQVVEVQDNKGELMFSEQALDKAIDETEKCSNPKQKSILKNTSIKSSLNKEMMISNEVQVSIDKNEKSCTSLKVGELPSNSKEGIDYENNQQKPISVHISKIFENNSEVFTDKNKLQKLSVDENKPLTETSPVQCKIAVEEALRDEDQAGKPTNILYSQPIKSILKRNDLSCNVVTPTMSFIMSLSSMSPCAETTQQLIQAKFSNPEFPESINILLKGKNAAAKINGDSTANESESNEMLSKPIRPLEDSKRELPVDPHNIETSWNMIQRDNTHPMIIDDKTAEEINPLEKHFQTIHEITPPIIIDENISLVENTPEQITPLKNHDTMNVSIVEKTPEEINSSLGILDSSNNYSNYTLRSKKVVKNIDKYLTTIHIDYDDSESERMCDMLCNEYAANIVALEGCLGNFRFPVFEVADFEELRREVSEEWSSSQSSDGALYDGEQCQKRLSMPDVVAPMSLDERVCDAAQRSEKYWQFVKSDGNYYCFFGCFRAVPFKVHTHPDLGKVYGVQTYNNLLDESIGLTHYEAKVFQLKLRQEHLLPHLGTNFDLLTLLDYVCLCTEEIEKFHLEFWDLVRKYGHSHKLTMHPDNSVTFEILHVDFIIWWKISVKMSTLNLGHADSVTATHELQEKVDEGHIKSIAENCVTGLTFLRCFIEKVDEYVQRIGKKIMMKREARLKYREF</sequence>
<evidence type="ECO:0000256" key="1">
    <source>
        <dbReference type="SAM" id="MobiDB-lite"/>
    </source>
</evidence>
<evidence type="ECO:0000313" key="2">
    <source>
        <dbReference type="EMBL" id="CAH1164306.1"/>
    </source>
</evidence>
<protein>
    <submittedName>
        <fullName evidence="2">Uncharacterized protein</fullName>
    </submittedName>
</protein>
<feature type="compositionally biased region" description="Acidic residues" evidence="1">
    <location>
        <begin position="1"/>
        <end position="10"/>
    </location>
</feature>
<proteinExistence type="predicted"/>
<dbReference type="EMBL" id="OU896710">
    <property type="protein sequence ID" value="CAH1164306.1"/>
    <property type="molecule type" value="Genomic_DNA"/>
</dbReference>
<reference evidence="2" key="2">
    <citation type="submission" date="2022-10" db="EMBL/GenBank/DDBJ databases">
        <authorList>
            <consortium name="ENA_rothamsted_submissions"/>
            <consortium name="culmorum"/>
            <person name="King R."/>
        </authorList>
    </citation>
    <scope>NUCLEOTIDE SEQUENCE</scope>
</reference>
<accession>A0A9P0DV51</accession>